<sequence>MVTNSCQPVEQRTESLTDYFSIGALLGSGSFNHLCKVTATKTLNGAVAGQEYACKLVNLARVNAQHRHSLLHSISDITPLKTLGSQHVVSYVDSFINSDTDEGYESCKEWKDRMGRSLYGAPFSGWHVVIMELVGGRDLGCYSLLRPCRHSYIEHGCQREEDTAMPHLLSVIEQPENIMLDTTSGGSPVVKIVGLSLSRSFRETEDLTMSDNVGTPLYRAPEMVGMDKEGILGFSGRDYGTKVDVWAAGITFTQVDPSSRPTCDMLLTTLAGIKEEYLGYLERALATVEVVREDLSLYGGNEAIRGAVSGAEGSVVPQVVVELTSQLMHEEAGRARDKASHEAVTQQMAEQHDRQIALLKDLYSRHVMREIAHYKQAYARERAERKEEREAFQEFADCELESRKSMEYLRRHQRESRTVVLPGHPRDRCGLEASLAEQSKAKCIVDGQQMLSHSFSCTSEKSLYAVFEFFDTCREYMDGRPNPAYLGGGYYGSVYKSENLKREIAAGEFQVANSPFVVKCFDHFMDSETHQMVIVMEYLPGESFKDVLSKHTNRCAANRLPHLMSIMEQPDNIMVDMSGDDAVVHIVDLGLCKPMDVGCYIKDDYRPYGSLCPETGQAQYGTKADVFSIGLICNEMVQSNWVLGGVTTRRELDRMLLAGRFDTLTDADTGVPGLAGIINSMVQWVADKLGIWEVIARPEEPQKSVPTLRRLHSECQSSSSGSLSGSGEIPMPPLRRMLYEKDMRDKNSGIRIRYMKTLQKLDQTKMGQDEMALFSAAVERLDDLDLSEKEEEQYMKFYK</sequence>
<dbReference type="SUPFAM" id="SSF56112">
    <property type="entry name" value="Protein kinase-like (PK-like)"/>
    <property type="match status" value="2"/>
</dbReference>
<name>A0A9K3CPT1_9EUKA</name>
<dbReference type="OrthoDB" id="10252171at2759"/>
<evidence type="ECO:0000313" key="3">
    <source>
        <dbReference type="Proteomes" id="UP000265618"/>
    </source>
</evidence>
<dbReference type="GO" id="GO:0005524">
    <property type="term" value="F:ATP binding"/>
    <property type="evidence" value="ECO:0007669"/>
    <property type="project" value="InterPro"/>
</dbReference>
<accession>A0A9K3CPT1</accession>
<dbReference type="Gene3D" id="1.10.510.10">
    <property type="entry name" value="Transferase(Phosphotransferase) domain 1"/>
    <property type="match status" value="3"/>
</dbReference>
<dbReference type="InterPro" id="IPR045269">
    <property type="entry name" value="Atg1-like"/>
</dbReference>
<dbReference type="PANTHER" id="PTHR24348">
    <property type="entry name" value="SERINE/THREONINE-PROTEIN KINASE UNC-51-RELATED"/>
    <property type="match status" value="1"/>
</dbReference>
<dbReference type="Gene3D" id="3.30.200.20">
    <property type="entry name" value="Phosphorylase Kinase, domain 1"/>
    <property type="match status" value="1"/>
</dbReference>
<evidence type="ECO:0000259" key="1">
    <source>
        <dbReference type="PROSITE" id="PS50011"/>
    </source>
</evidence>
<dbReference type="GO" id="GO:0005737">
    <property type="term" value="C:cytoplasm"/>
    <property type="evidence" value="ECO:0007669"/>
    <property type="project" value="TreeGrafter"/>
</dbReference>
<dbReference type="InterPro" id="IPR011009">
    <property type="entry name" value="Kinase-like_dom_sf"/>
</dbReference>
<dbReference type="Proteomes" id="UP000265618">
    <property type="component" value="Unassembled WGS sequence"/>
</dbReference>
<comment type="caution">
    <text evidence="2">The sequence shown here is derived from an EMBL/GenBank/DDBJ whole genome shotgun (WGS) entry which is preliminary data.</text>
</comment>
<feature type="domain" description="Protein kinase" evidence="1">
    <location>
        <begin position="20"/>
        <end position="415"/>
    </location>
</feature>
<keyword evidence="3" id="KW-1185">Reference proteome</keyword>
<dbReference type="SMART" id="SM00220">
    <property type="entry name" value="S_TKc"/>
    <property type="match status" value="1"/>
</dbReference>
<evidence type="ECO:0000313" key="2">
    <source>
        <dbReference type="EMBL" id="GIQ81258.1"/>
    </source>
</evidence>
<dbReference type="GO" id="GO:0004674">
    <property type="term" value="F:protein serine/threonine kinase activity"/>
    <property type="evidence" value="ECO:0007669"/>
    <property type="project" value="InterPro"/>
</dbReference>
<dbReference type="Pfam" id="PF00069">
    <property type="entry name" value="Pkinase"/>
    <property type="match status" value="2"/>
</dbReference>
<organism evidence="2 3">
    <name type="scientific">Kipferlia bialata</name>
    <dbReference type="NCBI Taxonomy" id="797122"/>
    <lineage>
        <taxon>Eukaryota</taxon>
        <taxon>Metamonada</taxon>
        <taxon>Carpediemonas-like organisms</taxon>
        <taxon>Kipferlia</taxon>
    </lineage>
</organism>
<gene>
    <name evidence="2" type="ORF">KIPB_002189</name>
</gene>
<dbReference type="AlphaFoldDB" id="A0A9K3CPT1"/>
<proteinExistence type="predicted"/>
<protein>
    <recommendedName>
        <fullName evidence="1">Protein kinase domain-containing protein</fullName>
    </recommendedName>
</protein>
<dbReference type="InterPro" id="IPR000719">
    <property type="entry name" value="Prot_kinase_dom"/>
</dbReference>
<dbReference type="EMBL" id="BDIP01000346">
    <property type="protein sequence ID" value="GIQ81258.1"/>
    <property type="molecule type" value="Genomic_DNA"/>
</dbReference>
<dbReference type="PROSITE" id="PS50011">
    <property type="entry name" value="PROTEIN_KINASE_DOM"/>
    <property type="match status" value="1"/>
</dbReference>
<dbReference type="GO" id="GO:0010506">
    <property type="term" value="P:regulation of autophagy"/>
    <property type="evidence" value="ECO:0007669"/>
    <property type="project" value="InterPro"/>
</dbReference>
<dbReference type="PANTHER" id="PTHR24348:SF68">
    <property type="entry name" value="SERINE_THREONINE-PROTEIN KINASE ATG1C"/>
    <property type="match status" value="1"/>
</dbReference>
<reference evidence="2 3" key="1">
    <citation type="journal article" date="2018" name="PLoS ONE">
        <title>The draft genome of Kipferlia bialata reveals reductive genome evolution in fornicate parasites.</title>
        <authorList>
            <person name="Tanifuji G."/>
            <person name="Takabayashi S."/>
            <person name="Kume K."/>
            <person name="Takagi M."/>
            <person name="Nakayama T."/>
            <person name="Kamikawa R."/>
            <person name="Inagaki Y."/>
            <person name="Hashimoto T."/>
        </authorList>
    </citation>
    <scope>NUCLEOTIDE SEQUENCE [LARGE SCALE GENOMIC DNA]</scope>
    <source>
        <strain evidence="2">NY0173</strain>
    </source>
</reference>